<dbReference type="EMBL" id="Z82044">
    <property type="protein sequence ID" value="CAB04801.1"/>
    <property type="molecule type" value="Genomic_DNA"/>
</dbReference>
<organism evidence="2">
    <name type="scientific">Bacillus subtilis</name>
    <dbReference type="NCBI Taxonomy" id="1423"/>
    <lineage>
        <taxon>Bacteria</taxon>
        <taxon>Bacillati</taxon>
        <taxon>Bacillota</taxon>
        <taxon>Bacilli</taxon>
        <taxon>Bacillales</taxon>
        <taxon>Bacillaceae</taxon>
        <taxon>Bacillus</taxon>
    </lineage>
</organism>
<protein>
    <submittedName>
        <fullName evidence="2">Hypothetical 12.8 kd protein</fullName>
    </submittedName>
</protein>
<proteinExistence type="predicted"/>
<evidence type="ECO:0000313" key="2">
    <source>
        <dbReference type="EMBL" id="CAB04801.1"/>
    </source>
</evidence>
<accession>V9H1I8</accession>
<reference evidence="2" key="1">
    <citation type="journal article" date="1997" name="Microbiology">
        <title>The Bacillus subtilis 168 chromosome from sspE to katA.</title>
        <authorList>
            <person name="Cummings N.J."/>
            <person name="Connerton I.F."/>
        </authorList>
    </citation>
    <scope>NUCLEOTIDE SEQUENCE</scope>
    <source>
        <strain evidence="2">168</strain>
    </source>
</reference>
<feature type="transmembrane region" description="Helical" evidence="1">
    <location>
        <begin position="36"/>
        <end position="56"/>
    </location>
</feature>
<keyword evidence="1" id="KW-0812">Transmembrane</keyword>
<name>V9H1I8_BACIU</name>
<gene>
    <name evidence="2" type="primary">ygaH</name>
</gene>
<sequence length="110" mass="12837">MDKSPSIINKLESKTDSLKKIPMYIMINPTKTKLNANVLILLILLEYFAMSIPLCFNYSTNPMGFSSCFRLNWNLHMESYCEIVYNSSMCLEKRNFVLTIELNQIENKKI</sequence>
<evidence type="ECO:0000256" key="1">
    <source>
        <dbReference type="SAM" id="Phobius"/>
    </source>
</evidence>
<dbReference type="AlphaFoldDB" id="V9H1I8"/>
<keyword evidence="1" id="KW-1133">Transmembrane helix</keyword>
<keyword evidence="1" id="KW-0472">Membrane</keyword>